<dbReference type="Proteomes" id="UP001177260">
    <property type="component" value="Unassembled WGS sequence"/>
</dbReference>
<sequence length="701" mass="77408">MTFNNNPNQIASADIGGSLISERGYDSDAQYITTPKQTGHFKEEPHPRPGVWRNMSPLDQPYHDADQAAQFGRSPAPMDESGRMGSYNYGGYREMERPQASWHSRNQPRWGPPQNYSGPRNVYEHPRGRMGSPCPSIASSVSLGTTTDGKSATQDIYYPRQRQGLKNASMPGNYPKDDRQYLPAKSGGQSLNLPNCTPTFSQPYTTSAESVTYPPSQISVMKRRQRHQREQDPDGQSIHLVDMNIPRALASHSMSPHVLSQNQSLDENGWSNKSEVQGTTQPGHEYSNMEAPKTPVQNGGNMSKEASSSYSRKTSISSEFPGYRWEPKAFNNSSAGPDTGPTGTGFDVAPNSRQSHRPREMHTGLANELSPQDHRGTYTTDTQKSKFIGQPSSDRSVSSPVPSASRGTNESLASPRKVSVGWISGGRRLGYGYTMVPADDSAEQSSHGNPTTPVKTGGKQGSDRANAGHSKQGSEKTGKVSLRIGDSTYDISNIIQRLNPHHRAATSAEITNCSDTASCDSVTSSLWEKLGYRKRSHNEPDTDVEKKSPWSHFCGVGLDQTSREPPVLNKVSPTSAGDDVKGRLGLHRAKTILAKGRSVSAIARDLEHSIVQNRRTRTMKYKIRDLRNRRRKTDDDGPIFPDNRKDSYGDSQDGEERESNPDVVRVGQDEHEEPKEPCFDLVSDDWVDKIHECLDIQPIPE</sequence>
<organism evidence="1 2">
    <name type="scientific">Aspergillus melleus</name>
    <dbReference type="NCBI Taxonomy" id="138277"/>
    <lineage>
        <taxon>Eukaryota</taxon>
        <taxon>Fungi</taxon>
        <taxon>Dikarya</taxon>
        <taxon>Ascomycota</taxon>
        <taxon>Pezizomycotina</taxon>
        <taxon>Eurotiomycetes</taxon>
        <taxon>Eurotiomycetidae</taxon>
        <taxon>Eurotiales</taxon>
        <taxon>Aspergillaceae</taxon>
        <taxon>Aspergillus</taxon>
        <taxon>Aspergillus subgen. Circumdati</taxon>
    </lineage>
</organism>
<evidence type="ECO:0000313" key="2">
    <source>
        <dbReference type="Proteomes" id="UP001177260"/>
    </source>
</evidence>
<name>A0ACC3AYM9_9EURO</name>
<gene>
    <name evidence="1" type="ORF">N8T08_006986</name>
</gene>
<comment type="caution">
    <text evidence="1">The sequence shown here is derived from an EMBL/GenBank/DDBJ whole genome shotgun (WGS) entry which is preliminary data.</text>
</comment>
<evidence type="ECO:0000313" key="1">
    <source>
        <dbReference type="EMBL" id="KAK1143102.1"/>
    </source>
</evidence>
<reference evidence="1 2" key="1">
    <citation type="journal article" date="2023" name="ACS Omega">
        <title>Identification of the Neoaspergillic Acid Biosynthesis Gene Cluster by Establishing an In Vitro CRISPR-Ribonucleoprotein Genetic System in Aspergillus melleus.</title>
        <authorList>
            <person name="Yuan B."/>
            <person name="Grau M.F."/>
            <person name="Murata R.M."/>
            <person name="Torok T."/>
            <person name="Venkateswaran K."/>
            <person name="Stajich J.E."/>
            <person name="Wang C.C.C."/>
        </authorList>
    </citation>
    <scope>NUCLEOTIDE SEQUENCE [LARGE SCALE GENOMIC DNA]</scope>
    <source>
        <strain evidence="1 2">IMV 1140</strain>
    </source>
</reference>
<keyword evidence="2" id="KW-1185">Reference proteome</keyword>
<accession>A0ACC3AYM9</accession>
<proteinExistence type="predicted"/>
<protein>
    <submittedName>
        <fullName evidence="1">Uncharacterized protein</fullName>
    </submittedName>
</protein>
<dbReference type="EMBL" id="JAOPJF010000043">
    <property type="protein sequence ID" value="KAK1143102.1"/>
    <property type="molecule type" value="Genomic_DNA"/>
</dbReference>